<comment type="caution">
    <text evidence="1">The sequence shown here is derived from an EMBL/GenBank/DDBJ whole genome shotgun (WGS) entry which is preliminary data.</text>
</comment>
<accession>A0A1J5R9L0</accession>
<evidence type="ECO:0000313" key="1">
    <source>
        <dbReference type="EMBL" id="OIQ88796.1"/>
    </source>
</evidence>
<organism evidence="1">
    <name type="scientific">mine drainage metagenome</name>
    <dbReference type="NCBI Taxonomy" id="410659"/>
    <lineage>
        <taxon>unclassified sequences</taxon>
        <taxon>metagenomes</taxon>
        <taxon>ecological metagenomes</taxon>
    </lineage>
</organism>
<dbReference type="AlphaFoldDB" id="A0A1J5R9L0"/>
<proteinExistence type="predicted"/>
<name>A0A1J5R9L0_9ZZZZ</name>
<protein>
    <submittedName>
        <fullName evidence="1">Uncharacterized protein</fullName>
    </submittedName>
</protein>
<reference evidence="1" key="1">
    <citation type="submission" date="2016-10" db="EMBL/GenBank/DDBJ databases">
        <title>Sequence of Gallionella enrichment culture.</title>
        <authorList>
            <person name="Poehlein A."/>
            <person name="Muehling M."/>
            <person name="Daniel R."/>
        </authorList>
    </citation>
    <scope>NUCLEOTIDE SEQUENCE</scope>
</reference>
<dbReference type="EMBL" id="MLJW01000357">
    <property type="protein sequence ID" value="OIQ88796.1"/>
    <property type="molecule type" value="Genomic_DNA"/>
</dbReference>
<sequence>MKNKIGDRFTAYQMLLDDSIHVGISNIVIPNPIRLYTHDWPPFAGSKAGNTSTLYTQRPLIQTCSLELFTKAIKHGL</sequence>
<gene>
    <name evidence="1" type="ORF">GALL_293200</name>
</gene>